<proteinExistence type="predicted"/>
<dbReference type="PANTHER" id="PTHR37290">
    <property type="entry name" value="INNER MEMBRANE PROTEIN YIAA-RELATED"/>
    <property type="match status" value="1"/>
</dbReference>
<evidence type="ECO:0008006" key="3">
    <source>
        <dbReference type="Google" id="ProtNLM"/>
    </source>
</evidence>
<dbReference type="GO" id="GO:0006974">
    <property type="term" value="P:DNA damage response"/>
    <property type="evidence" value="ECO:0007669"/>
    <property type="project" value="TreeGrafter"/>
</dbReference>
<feature type="transmembrane region" description="Helical" evidence="1">
    <location>
        <begin position="129"/>
        <end position="148"/>
    </location>
</feature>
<keyword evidence="1" id="KW-0472">Membrane</keyword>
<feature type="transmembrane region" description="Helical" evidence="1">
    <location>
        <begin position="216"/>
        <end position="235"/>
    </location>
</feature>
<feature type="transmembrane region" description="Helical" evidence="1">
    <location>
        <begin position="87"/>
        <end position="109"/>
    </location>
</feature>
<evidence type="ECO:0000313" key="2">
    <source>
        <dbReference type="EMBL" id="CAE0598872.1"/>
    </source>
</evidence>
<gene>
    <name evidence="2" type="ORF">EHUX00137_LOCUS46950</name>
</gene>
<keyword evidence="1" id="KW-0812">Transmembrane</keyword>
<sequence length="318" mass="34298">MADVQRALSILRGTPSSYAGAFLSFFGSLALCVYGSHVSEMAVAEKKFFGLAVFFMVAQGFTLAKTYRDRELADLLSSIPTMKASVIALRGTNAWFVQVVISFAIAIAFSFHTLLTAVGDGDTTGDAGFAIYSSAFALISTLSFAKSVRDQADAQMLAQVDMLDDRAKFNKIMQVSKGSSGNLIVVVVGLCIAVVSTIFGALAMDDSVLSMERKGFVVIASLFMMTSSFHLAKLIRDQADPVLAKDVHLAFVFLVWASFGFAVACAIGFGGVQMMTIPEPKRRFLTNGLLFMLSSTLSTAKLVRDRAEVRKLAKLHQQ</sequence>
<dbReference type="GO" id="GO:0005886">
    <property type="term" value="C:plasma membrane"/>
    <property type="evidence" value="ECO:0007669"/>
    <property type="project" value="TreeGrafter"/>
</dbReference>
<feature type="transmembrane region" description="Helical" evidence="1">
    <location>
        <begin position="284"/>
        <end position="303"/>
    </location>
</feature>
<dbReference type="InterPro" id="IPR038972">
    <property type="entry name" value="YiaA-like"/>
</dbReference>
<protein>
    <recommendedName>
        <fullName evidence="3">Transmembrane protein</fullName>
    </recommendedName>
</protein>
<evidence type="ECO:0000256" key="1">
    <source>
        <dbReference type="SAM" id="Phobius"/>
    </source>
</evidence>
<dbReference type="PANTHER" id="PTHR37290:SF1">
    <property type="entry name" value="INNER MEMBRANE PROTEIN YIAA"/>
    <property type="match status" value="1"/>
</dbReference>
<feature type="transmembrane region" description="Helical" evidence="1">
    <location>
        <begin position="183"/>
        <end position="204"/>
    </location>
</feature>
<keyword evidence="1" id="KW-1133">Transmembrane helix</keyword>
<feature type="transmembrane region" description="Helical" evidence="1">
    <location>
        <begin position="16"/>
        <end position="36"/>
    </location>
</feature>
<name>A0A7S3X7F9_EMIHU</name>
<dbReference type="EMBL" id="HBIR01060400">
    <property type="protein sequence ID" value="CAE0598872.1"/>
    <property type="molecule type" value="Transcribed_RNA"/>
</dbReference>
<feature type="transmembrane region" description="Helical" evidence="1">
    <location>
        <begin position="247"/>
        <end position="272"/>
    </location>
</feature>
<feature type="transmembrane region" description="Helical" evidence="1">
    <location>
        <begin position="48"/>
        <end position="67"/>
    </location>
</feature>
<reference evidence="2" key="1">
    <citation type="submission" date="2021-01" db="EMBL/GenBank/DDBJ databases">
        <authorList>
            <person name="Corre E."/>
            <person name="Pelletier E."/>
            <person name="Niang G."/>
            <person name="Scheremetjew M."/>
            <person name="Finn R."/>
            <person name="Kale V."/>
            <person name="Holt S."/>
            <person name="Cochrane G."/>
            <person name="Meng A."/>
            <person name="Brown T."/>
            <person name="Cohen L."/>
        </authorList>
    </citation>
    <scope>NUCLEOTIDE SEQUENCE</scope>
    <source>
        <strain evidence="2">379</strain>
    </source>
</reference>
<dbReference type="AlphaFoldDB" id="A0A7S3X7F9"/>
<accession>A0A7S3X7F9</accession>
<organism evidence="2">
    <name type="scientific">Emiliania huxleyi</name>
    <name type="common">Coccolithophore</name>
    <name type="synonym">Pontosphaera huxleyi</name>
    <dbReference type="NCBI Taxonomy" id="2903"/>
    <lineage>
        <taxon>Eukaryota</taxon>
        <taxon>Haptista</taxon>
        <taxon>Haptophyta</taxon>
        <taxon>Prymnesiophyceae</taxon>
        <taxon>Isochrysidales</taxon>
        <taxon>Noelaerhabdaceae</taxon>
        <taxon>Emiliania</taxon>
    </lineage>
</organism>